<gene>
    <name evidence="2" type="ORF">D3P08_19130</name>
</gene>
<dbReference type="Pfam" id="PF06013">
    <property type="entry name" value="WXG100"/>
    <property type="match status" value="1"/>
</dbReference>
<dbReference type="InterPro" id="IPR036689">
    <property type="entry name" value="ESAT-6-like_sf"/>
</dbReference>
<dbReference type="OrthoDB" id="4978934at2"/>
<reference evidence="2 3" key="1">
    <citation type="submission" date="2018-09" db="EMBL/GenBank/DDBJ databases">
        <title>Paenibacillus aracenensis nov. sp. isolated from a cave in southern Spain.</title>
        <authorList>
            <person name="Jurado V."/>
            <person name="Gutierrez-Patricio S."/>
            <person name="Gonzalez-Pimentel J.L."/>
            <person name="Miller A.Z."/>
            <person name="Laiz L."/>
            <person name="Saiz-Jimenez C."/>
        </authorList>
    </citation>
    <scope>NUCLEOTIDE SEQUENCE [LARGE SCALE GENOMIC DNA]</scope>
    <source>
        <strain evidence="2 3">DSM 22867</strain>
    </source>
</reference>
<evidence type="ECO:0000313" key="3">
    <source>
        <dbReference type="Proteomes" id="UP000266482"/>
    </source>
</evidence>
<dbReference type="AlphaFoldDB" id="A0A3A1UTS1"/>
<name>A0A3A1UTS1_9BACL</name>
<dbReference type="RefSeq" id="WP_119601486.1">
    <property type="nucleotide sequence ID" value="NZ_QXQA01000013.1"/>
</dbReference>
<dbReference type="Gene3D" id="1.10.287.1060">
    <property type="entry name" value="ESAT-6-like"/>
    <property type="match status" value="1"/>
</dbReference>
<evidence type="ECO:0000313" key="2">
    <source>
        <dbReference type="EMBL" id="RIX50811.1"/>
    </source>
</evidence>
<accession>A0A3A1UTS1</accession>
<keyword evidence="3" id="KW-1185">Reference proteome</keyword>
<evidence type="ECO:0000256" key="1">
    <source>
        <dbReference type="RuleBase" id="RU362001"/>
    </source>
</evidence>
<comment type="similarity">
    <text evidence="1">Belongs to the WXG100 family.</text>
</comment>
<dbReference type="NCBIfam" id="TIGR03930">
    <property type="entry name" value="WXG100_ESAT6"/>
    <property type="match status" value="1"/>
</dbReference>
<comment type="caution">
    <text evidence="2">The sequence shown here is derived from an EMBL/GenBank/DDBJ whole genome shotgun (WGS) entry which is preliminary data.</text>
</comment>
<proteinExistence type="inferred from homology"/>
<protein>
    <recommendedName>
        <fullName evidence="1">ESAT-6-like protein</fullName>
    </recommendedName>
</protein>
<sequence length="98" mass="11023">MAANIQFDSAQATGVAQSIKRKAENAQTVINQLTKEIHAINSWWHGESQKAFVDQYDSLKPSFDKMIECVNTISANLVEIVRIKEDAEQQMASKLRSK</sequence>
<organism evidence="2 3">
    <name type="scientific">Paenibacillus nanensis</name>
    <dbReference type="NCBI Taxonomy" id="393251"/>
    <lineage>
        <taxon>Bacteria</taxon>
        <taxon>Bacillati</taxon>
        <taxon>Bacillota</taxon>
        <taxon>Bacilli</taxon>
        <taxon>Bacillales</taxon>
        <taxon>Paenibacillaceae</taxon>
        <taxon>Paenibacillus</taxon>
    </lineage>
</organism>
<dbReference type="EMBL" id="QXQA01000013">
    <property type="protein sequence ID" value="RIX50811.1"/>
    <property type="molecule type" value="Genomic_DNA"/>
</dbReference>
<dbReference type="SUPFAM" id="SSF140453">
    <property type="entry name" value="EsxAB dimer-like"/>
    <property type="match status" value="1"/>
</dbReference>
<dbReference type="Proteomes" id="UP000266482">
    <property type="component" value="Unassembled WGS sequence"/>
</dbReference>
<dbReference type="InterPro" id="IPR010310">
    <property type="entry name" value="T7SS_ESAT-6-like"/>
</dbReference>